<evidence type="ECO:0000313" key="7">
    <source>
        <dbReference type="EMBL" id="QSR27981.1"/>
    </source>
</evidence>
<evidence type="ECO:0000256" key="2">
    <source>
        <dbReference type="ARBA" id="ARBA00022692"/>
    </source>
</evidence>
<evidence type="ECO:0008006" key="9">
    <source>
        <dbReference type="Google" id="ProtNLM"/>
    </source>
</evidence>
<dbReference type="Gene3D" id="1.10.357.140">
    <property type="entry name" value="UbiA prenyltransferase"/>
    <property type="match status" value="1"/>
</dbReference>
<keyword evidence="8" id="KW-1185">Reference proteome</keyword>
<dbReference type="InterPro" id="IPR000537">
    <property type="entry name" value="UbiA_prenyltransferase"/>
</dbReference>
<dbReference type="Proteomes" id="UP000662818">
    <property type="component" value="Chromosome"/>
</dbReference>
<evidence type="ECO:0000256" key="5">
    <source>
        <dbReference type="SAM" id="MobiDB-lite"/>
    </source>
</evidence>
<sequence length="354" mass="37631">MQRWKRSRSAGEGTGPDAEVEEHTDEELDVDPADEAGDVDEAGELGEVDEVGEVELVEEPDPAEPDVDLDPAAESDEDLEDLDDDVEELDEELDEDLDDELDELPEDGRPLLPSATDSRFGGGLLAVQLLQAAHAKQAITTALAMGLAAAVSGRPARETAVVLLTVLVGQTILGWHNDIVDRQRDQAHGLTGKPVAMGRISTETLWYALFVAALLLVPLAITTGIKAGCLYLASVAVGLLGNVVLRTGFFSWWSWAASYALLPAYLSFGGWGGQAEGNPPEPVILVLAALLGIGVHFMRAVWGLVADHEDGWTYLPLKLGLKLGATRLLALSTVYTAIIAILIAVMGAKVGLSK</sequence>
<evidence type="ECO:0000256" key="4">
    <source>
        <dbReference type="ARBA" id="ARBA00023136"/>
    </source>
</evidence>
<organism evidence="7 8">
    <name type="scientific">Nocardioides aromaticivorans</name>
    <dbReference type="NCBI Taxonomy" id="200618"/>
    <lineage>
        <taxon>Bacteria</taxon>
        <taxon>Bacillati</taxon>
        <taxon>Actinomycetota</taxon>
        <taxon>Actinomycetes</taxon>
        <taxon>Propionibacteriales</taxon>
        <taxon>Nocardioidaceae</taxon>
        <taxon>Nocardioides</taxon>
    </lineage>
</organism>
<evidence type="ECO:0000313" key="8">
    <source>
        <dbReference type="Proteomes" id="UP000662818"/>
    </source>
</evidence>
<dbReference type="Pfam" id="PF01040">
    <property type="entry name" value="UbiA"/>
    <property type="match status" value="1"/>
</dbReference>
<keyword evidence="4 6" id="KW-0472">Membrane</keyword>
<feature type="transmembrane region" description="Helical" evidence="6">
    <location>
        <begin position="325"/>
        <end position="348"/>
    </location>
</feature>
<feature type="region of interest" description="Disordered" evidence="5">
    <location>
        <begin position="1"/>
        <end position="93"/>
    </location>
</feature>
<dbReference type="EMBL" id="CP022295">
    <property type="protein sequence ID" value="QSR27981.1"/>
    <property type="molecule type" value="Genomic_DNA"/>
</dbReference>
<comment type="subcellular location">
    <subcellularLocation>
        <location evidence="1">Membrane</location>
        <topology evidence="1">Multi-pass membrane protein</topology>
    </subcellularLocation>
</comment>
<name>A0ABX7PPQ2_9ACTN</name>
<reference evidence="7 8" key="1">
    <citation type="submission" date="2017-06" db="EMBL/GenBank/DDBJ databases">
        <title>Complete Genome Sequence of the Soil Carbazole-Degrading Bacterium Nocardioides aromaticivorans IC177.</title>
        <authorList>
            <person name="Vejarano F."/>
            <person name="Suzuki-Minakuchi C."/>
            <person name="Ohtsubo Y."/>
            <person name="Tsuda M."/>
            <person name="Okada K."/>
            <person name="Nojiri H."/>
        </authorList>
    </citation>
    <scope>NUCLEOTIDE SEQUENCE [LARGE SCALE GENOMIC DNA]</scope>
    <source>
        <strain evidence="7 8">IC177</strain>
    </source>
</reference>
<evidence type="ECO:0000256" key="1">
    <source>
        <dbReference type="ARBA" id="ARBA00004141"/>
    </source>
</evidence>
<evidence type="ECO:0000256" key="3">
    <source>
        <dbReference type="ARBA" id="ARBA00022989"/>
    </source>
</evidence>
<proteinExistence type="predicted"/>
<feature type="compositionally biased region" description="Acidic residues" evidence="5">
    <location>
        <begin position="18"/>
        <end position="93"/>
    </location>
</feature>
<feature type="transmembrane region" description="Helical" evidence="6">
    <location>
        <begin position="204"/>
        <end position="221"/>
    </location>
</feature>
<protein>
    <recommendedName>
        <fullName evidence="9">4-hydroxybenzoate polyprenyltransferase</fullName>
    </recommendedName>
</protein>
<dbReference type="InterPro" id="IPR044878">
    <property type="entry name" value="UbiA_sf"/>
</dbReference>
<accession>A0ABX7PPQ2</accession>
<feature type="transmembrane region" description="Helical" evidence="6">
    <location>
        <begin position="283"/>
        <end position="305"/>
    </location>
</feature>
<evidence type="ECO:0000256" key="6">
    <source>
        <dbReference type="SAM" id="Phobius"/>
    </source>
</evidence>
<gene>
    <name evidence="7" type="ORF">CFH99_20365</name>
</gene>
<keyword evidence="2 6" id="KW-0812">Transmembrane</keyword>
<feature type="transmembrane region" description="Helical" evidence="6">
    <location>
        <begin position="252"/>
        <end position="271"/>
    </location>
</feature>
<keyword evidence="3 6" id="KW-1133">Transmembrane helix</keyword>